<dbReference type="Gene3D" id="3.40.10.10">
    <property type="entry name" value="DNA Methylphosphotriester Repair Domain"/>
    <property type="match status" value="1"/>
</dbReference>
<accession>A0A516H225</accession>
<dbReference type="SUPFAM" id="SSF46689">
    <property type="entry name" value="Homeodomain-like"/>
    <property type="match status" value="1"/>
</dbReference>
<dbReference type="Gene3D" id="1.10.10.10">
    <property type="entry name" value="Winged helix-like DNA-binding domain superfamily/Winged helix DNA-binding domain"/>
    <property type="match status" value="1"/>
</dbReference>
<dbReference type="InterPro" id="IPR014048">
    <property type="entry name" value="MethylDNA_cys_MeTrfase_DNA-bd"/>
</dbReference>
<evidence type="ECO:0000256" key="11">
    <source>
        <dbReference type="ARBA" id="ARBA00023204"/>
    </source>
</evidence>
<keyword evidence="11" id="KW-0234">DNA repair</keyword>
<keyword evidence="9" id="KW-0010">Activator</keyword>
<dbReference type="SUPFAM" id="SSF46767">
    <property type="entry name" value="Methylated DNA-protein cysteine methyltransferase, C-terminal domain"/>
    <property type="match status" value="1"/>
</dbReference>
<dbReference type="CDD" id="cd06445">
    <property type="entry name" value="ATase"/>
    <property type="match status" value="1"/>
</dbReference>
<dbReference type="Pfam" id="PF12833">
    <property type="entry name" value="HTH_18"/>
    <property type="match status" value="1"/>
</dbReference>
<dbReference type="InterPro" id="IPR036631">
    <property type="entry name" value="MGMT_N_sf"/>
</dbReference>
<dbReference type="AlphaFoldDB" id="A0A516H225"/>
<keyword evidence="5 14" id="KW-0489">Methyltransferase</keyword>
<sequence length="367" mass="39485">MFAGMKQTQRLPTDTEFAAINGNDASFDGRFFYGVASTKIFCRPSCVSRAPKRENVRIFADIETATAVGFRPCKRCQPQNYIKGQAPAADARLERARKLIDRRLAAGESTPTLPQLAKEAHMGATHLQRRFAAAYGLSPRAYAEAQRVALLKTELRNGNGVTEAIYGAGFGAASRVYEKAGRWLGMTPADYRRGGEGLTLTVAIRRTAMGATLVAESTRGVAALLFGNTEKAMLAELRDEFPAARIDRDDAAGVAAFAALEAMLAGREPPKGLRLDLRGTPFQIRVWTALQAIPAGETRSYQQIAQSLGAPKASRAVGSACGNNIIGVLVPCHRALRSDGGLGGYRWGLERKEKLLTSEGVALEPAE</sequence>
<evidence type="ECO:0000256" key="10">
    <source>
        <dbReference type="ARBA" id="ARBA00023163"/>
    </source>
</evidence>
<dbReference type="PROSITE" id="PS01124">
    <property type="entry name" value="HTH_ARAC_FAMILY_2"/>
    <property type="match status" value="1"/>
</dbReference>
<dbReference type="InterPro" id="IPR036217">
    <property type="entry name" value="MethylDNA_cys_MeTrfase_DNAb"/>
</dbReference>
<evidence type="ECO:0000256" key="5">
    <source>
        <dbReference type="ARBA" id="ARBA00022603"/>
    </source>
</evidence>
<dbReference type="GO" id="GO:0003700">
    <property type="term" value="F:DNA-binding transcription factor activity"/>
    <property type="evidence" value="ECO:0007669"/>
    <property type="project" value="InterPro"/>
</dbReference>
<evidence type="ECO:0000256" key="8">
    <source>
        <dbReference type="ARBA" id="ARBA00023015"/>
    </source>
</evidence>
<dbReference type="NCBIfam" id="NF011964">
    <property type="entry name" value="PRK15435.1"/>
    <property type="match status" value="1"/>
</dbReference>
<organism evidence="14 15">
    <name type="scientific">Ferrovibrio terrae</name>
    <dbReference type="NCBI Taxonomy" id="2594003"/>
    <lineage>
        <taxon>Bacteria</taxon>
        <taxon>Pseudomonadati</taxon>
        <taxon>Pseudomonadota</taxon>
        <taxon>Alphaproteobacteria</taxon>
        <taxon>Rhodospirillales</taxon>
        <taxon>Rhodospirillaceae</taxon>
        <taxon>Ferrovibrio</taxon>
    </lineage>
</organism>
<dbReference type="SMART" id="SM00342">
    <property type="entry name" value="HTH_ARAC"/>
    <property type="match status" value="1"/>
</dbReference>
<keyword evidence="15" id="KW-1185">Reference proteome</keyword>
<dbReference type="Proteomes" id="UP000317496">
    <property type="component" value="Chromosome"/>
</dbReference>
<evidence type="ECO:0000259" key="13">
    <source>
        <dbReference type="PROSITE" id="PS01124"/>
    </source>
</evidence>
<gene>
    <name evidence="14" type="primary">ada</name>
    <name evidence="14" type="ORF">FNB15_11335</name>
</gene>
<dbReference type="EC" id="2.1.1.63" evidence="4"/>
<protein>
    <recommendedName>
        <fullName evidence="4">methylated-DNA--[protein]-cysteine S-methyltransferase</fullName>
        <ecNumber evidence="4">2.1.1.63</ecNumber>
    </recommendedName>
</protein>
<evidence type="ECO:0000256" key="7">
    <source>
        <dbReference type="ARBA" id="ARBA00022763"/>
    </source>
</evidence>
<dbReference type="OrthoDB" id="9802228at2"/>
<keyword evidence="6 14" id="KW-0808">Transferase</keyword>
<evidence type="ECO:0000256" key="1">
    <source>
        <dbReference type="ARBA" id="ARBA00001286"/>
    </source>
</evidence>
<dbReference type="Gene3D" id="1.10.10.60">
    <property type="entry name" value="Homeodomain-like"/>
    <property type="match status" value="1"/>
</dbReference>
<dbReference type="Gene3D" id="3.30.160.70">
    <property type="entry name" value="Methylated DNA-protein cysteine methyltransferase domain"/>
    <property type="match status" value="1"/>
</dbReference>
<comment type="catalytic activity">
    <reaction evidence="12">
        <text>a 6-O-methyl-2'-deoxyguanosine in DNA + L-cysteinyl-[protein] = S-methyl-L-cysteinyl-[protein] + a 2'-deoxyguanosine in DNA</text>
        <dbReference type="Rhea" id="RHEA:24000"/>
        <dbReference type="Rhea" id="RHEA-COMP:10131"/>
        <dbReference type="Rhea" id="RHEA-COMP:10132"/>
        <dbReference type="Rhea" id="RHEA-COMP:11367"/>
        <dbReference type="Rhea" id="RHEA-COMP:11368"/>
        <dbReference type="ChEBI" id="CHEBI:29950"/>
        <dbReference type="ChEBI" id="CHEBI:82612"/>
        <dbReference type="ChEBI" id="CHEBI:85445"/>
        <dbReference type="ChEBI" id="CHEBI:85448"/>
        <dbReference type="EC" id="2.1.1.63"/>
    </reaction>
</comment>
<dbReference type="GO" id="GO:0003908">
    <property type="term" value="F:methylated-DNA-[protein]-cysteine S-methyltransferase activity"/>
    <property type="evidence" value="ECO:0007669"/>
    <property type="project" value="UniProtKB-EC"/>
</dbReference>
<feature type="domain" description="HTH araC/xylS-type" evidence="13">
    <location>
        <begin position="94"/>
        <end position="194"/>
    </location>
</feature>
<dbReference type="InterPro" id="IPR009057">
    <property type="entry name" value="Homeodomain-like_sf"/>
</dbReference>
<dbReference type="Pfam" id="PF02805">
    <property type="entry name" value="Ada_Zn_binding"/>
    <property type="match status" value="1"/>
</dbReference>
<dbReference type="InterPro" id="IPR035451">
    <property type="entry name" value="Ada-like_dom_sf"/>
</dbReference>
<keyword evidence="8" id="KW-0805">Transcription regulation</keyword>
<dbReference type="PANTHER" id="PTHR10815:SF5">
    <property type="entry name" value="METHYLATED-DNA--PROTEIN-CYSTEINE METHYLTRANSFERASE"/>
    <property type="match status" value="1"/>
</dbReference>
<evidence type="ECO:0000256" key="9">
    <source>
        <dbReference type="ARBA" id="ARBA00023159"/>
    </source>
</evidence>
<comment type="similarity">
    <text evidence="3">Belongs to the MGMT family.</text>
</comment>
<keyword evidence="7" id="KW-0227">DNA damage</keyword>
<comment type="catalytic activity">
    <reaction evidence="1">
        <text>a 4-O-methyl-thymidine in DNA + L-cysteinyl-[protein] = a thymidine in DNA + S-methyl-L-cysteinyl-[protein]</text>
        <dbReference type="Rhea" id="RHEA:53428"/>
        <dbReference type="Rhea" id="RHEA-COMP:10131"/>
        <dbReference type="Rhea" id="RHEA-COMP:10132"/>
        <dbReference type="Rhea" id="RHEA-COMP:13555"/>
        <dbReference type="Rhea" id="RHEA-COMP:13556"/>
        <dbReference type="ChEBI" id="CHEBI:29950"/>
        <dbReference type="ChEBI" id="CHEBI:82612"/>
        <dbReference type="ChEBI" id="CHEBI:137386"/>
        <dbReference type="ChEBI" id="CHEBI:137387"/>
        <dbReference type="EC" id="2.1.1.63"/>
    </reaction>
</comment>
<dbReference type="NCBIfam" id="TIGR00589">
    <property type="entry name" value="ogt"/>
    <property type="match status" value="1"/>
</dbReference>
<keyword evidence="10" id="KW-0804">Transcription</keyword>
<dbReference type="SUPFAM" id="SSF57884">
    <property type="entry name" value="Ada DNA repair protein, N-terminal domain (N-Ada 10)"/>
    <property type="match status" value="1"/>
</dbReference>
<dbReference type="SUPFAM" id="SSF53155">
    <property type="entry name" value="Methylated DNA-protein cysteine methyltransferase domain"/>
    <property type="match status" value="1"/>
</dbReference>
<evidence type="ECO:0000256" key="12">
    <source>
        <dbReference type="ARBA" id="ARBA00049348"/>
    </source>
</evidence>
<dbReference type="GO" id="GO:0008270">
    <property type="term" value="F:zinc ion binding"/>
    <property type="evidence" value="ECO:0007669"/>
    <property type="project" value="InterPro"/>
</dbReference>
<evidence type="ECO:0000256" key="3">
    <source>
        <dbReference type="ARBA" id="ARBA00008711"/>
    </source>
</evidence>
<dbReference type="InterPro" id="IPR036388">
    <property type="entry name" value="WH-like_DNA-bd_sf"/>
</dbReference>
<dbReference type="Pfam" id="PF01035">
    <property type="entry name" value="DNA_binding_1"/>
    <property type="match status" value="1"/>
</dbReference>
<dbReference type="EMBL" id="CP041636">
    <property type="protein sequence ID" value="QDO97822.1"/>
    <property type="molecule type" value="Genomic_DNA"/>
</dbReference>
<evidence type="ECO:0000313" key="15">
    <source>
        <dbReference type="Proteomes" id="UP000317496"/>
    </source>
</evidence>
<dbReference type="GO" id="GO:0032259">
    <property type="term" value="P:methylation"/>
    <property type="evidence" value="ECO:0007669"/>
    <property type="project" value="UniProtKB-KW"/>
</dbReference>
<proteinExistence type="inferred from homology"/>
<dbReference type="InterPro" id="IPR018060">
    <property type="entry name" value="HTH_AraC"/>
</dbReference>
<dbReference type="KEGG" id="fer:FNB15_11335"/>
<evidence type="ECO:0000256" key="4">
    <source>
        <dbReference type="ARBA" id="ARBA00011918"/>
    </source>
</evidence>
<evidence type="ECO:0000256" key="6">
    <source>
        <dbReference type="ARBA" id="ARBA00022679"/>
    </source>
</evidence>
<dbReference type="PANTHER" id="PTHR10815">
    <property type="entry name" value="METHYLATED-DNA--PROTEIN-CYSTEINE METHYLTRANSFERASE"/>
    <property type="match status" value="1"/>
</dbReference>
<keyword evidence="14" id="KW-0238">DNA-binding</keyword>
<evidence type="ECO:0000313" key="14">
    <source>
        <dbReference type="EMBL" id="QDO97822.1"/>
    </source>
</evidence>
<dbReference type="GO" id="GO:0006281">
    <property type="term" value="P:DNA repair"/>
    <property type="evidence" value="ECO:0007669"/>
    <property type="project" value="UniProtKB-KW"/>
</dbReference>
<evidence type="ECO:0000256" key="2">
    <source>
        <dbReference type="ARBA" id="ARBA00001947"/>
    </source>
</evidence>
<dbReference type="GO" id="GO:0043565">
    <property type="term" value="F:sequence-specific DNA binding"/>
    <property type="evidence" value="ECO:0007669"/>
    <property type="project" value="InterPro"/>
</dbReference>
<reference evidence="14 15" key="1">
    <citation type="submission" date="2019-07" db="EMBL/GenBank/DDBJ databases">
        <title>Genome sequencing for Ferrovibrio sp. K5.</title>
        <authorList>
            <person name="Park S.-J."/>
        </authorList>
    </citation>
    <scope>NUCLEOTIDE SEQUENCE [LARGE SCALE GENOMIC DNA]</scope>
    <source>
        <strain evidence="14 15">K5</strain>
    </source>
</reference>
<comment type="cofactor">
    <cofactor evidence="2">
        <name>Zn(2+)</name>
        <dbReference type="ChEBI" id="CHEBI:29105"/>
    </cofactor>
</comment>
<name>A0A516H225_9PROT</name>
<dbReference type="InterPro" id="IPR004026">
    <property type="entry name" value="Ada_DNA_repair_Zn-bd"/>
</dbReference>
<dbReference type="FunFam" id="1.10.10.10:FF:000214">
    <property type="entry name" value="Methylated-DNA--protein-cysteine methyltransferase"/>
    <property type="match status" value="1"/>
</dbReference>